<name>A0A7W7KEQ7_PSENT</name>
<dbReference type="AlphaFoldDB" id="A0A7W7KEQ7"/>
<gene>
    <name evidence="1" type="ORF">HNP46_000316</name>
</gene>
<organism evidence="1 2">
    <name type="scientific">Pseudomonas nitroreducens</name>
    <dbReference type="NCBI Taxonomy" id="46680"/>
    <lineage>
        <taxon>Bacteria</taxon>
        <taxon>Pseudomonadati</taxon>
        <taxon>Pseudomonadota</taxon>
        <taxon>Gammaproteobacteria</taxon>
        <taxon>Pseudomonadales</taxon>
        <taxon>Pseudomonadaceae</taxon>
        <taxon>Pseudomonas</taxon>
    </lineage>
</organism>
<proteinExistence type="predicted"/>
<dbReference type="RefSeq" id="WP_184585765.1">
    <property type="nucleotide sequence ID" value="NZ_JACHLI010000001.1"/>
</dbReference>
<protein>
    <submittedName>
        <fullName evidence="1">Uncharacterized protein</fullName>
    </submittedName>
</protein>
<dbReference type="EMBL" id="JACHLI010000001">
    <property type="protein sequence ID" value="MBB4861505.1"/>
    <property type="molecule type" value="Genomic_DNA"/>
</dbReference>
<dbReference type="Proteomes" id="UP000566995">
    <property type="component" value="Unassembled WGS sequence"/>
</dbReference>
<comment type="caution">
    <text evidence="1">The sequence shown here is derived from an EMBL/GenBank/DDBJ whole genome shotgun (WGS) entry which is preliminary data.</text>
</comment>
<evidence type="ECO:0000313" key="1">
    <source>
        <dbReference type="EMBL" id="MBB4861505.1"/>
    </source>
</evidence>
<sequence length="119" mass="13230">MKRVAPETLKRVAARVVQHCRRLRVFDAGPGNSDRYMCLPPTWAPKDPLLDANLVACAFSDEDPFDEVGNGVGFESIIDTSMIGGKRIDWSMVPPRAQDFFLQVFPQFSPSSDMVKAQA</sequence>
<evidence type="ECO:0000313" key="2">
    <source>
        <dbReference type="Proteomes" id="UP000566995"/>
    </source>
</evidence>
<reference evidence="1 2" key="1">
    <citation type="submission" date="2020-08" db="EMBL/GenBank/DDBJ databases">
        <title>Functional genomics of gut bacteria from endangered species of beetles.</title>
        <authorList>
            <person name="Carlos-Shanley C."/>
        </authorList>
    </citation>
    <scope>NUCLEOTIDE SEQUENCE [LARGE SCALE GENOMIC DNA]</scope>
    <source>
        <strain evidence="1 2">S00179</strain>
    </source>
</reference>
<accession>A0A7W7KEQ7</accession>